<reference evidence="2" key="1">
    <citation type="submission" date="2016-10" db="EMBL/GenBank/DDBJ databases">
        <authorList>
            <person name="de Groot N.N."/>
        </authorList>
    </citation>
    <scope>NUCLEOTIDE SEQUENCE</scope>
</reference>
<organism evidence="2">
    <name type="scientific">hydrothermal vent metagenome</name>
    <dbReference type="NCBI Taxonomy" id="652676"/>
    <lineage>
        <taxon>unclassified sequences</taxon>
        <taxon>metagenomes</taxon>
        <taxon>ecological metagenomes</taxon>
    </lineage>
</organism>
<dbReference type="PANTHER" id="PTHR30619">
    <property type="entry name" value="DNA INTERNALIZATION/COMPETENCE PROTEIN COMEC/REC2"/>
    <property type="match status" value="1"/>
</dbReference>
<evidence type="ECO:0000313" key="2">
    <source>
        <dbReference type="EMBL" id="SFV56607.1"/>
    </source>
</evidence>
<dbReference type="AlphaFoldDB" id="A0A1W1BT02"/>
<name>A0A1W1BT02_9ZZZZ</name>
<feature type="domain" description="Metallo-beta-lactamase" evidence="1">
    <location>
        <begin position="14"/>
        <end position="72"/>
    </location>
</feature>
<gene>
    <name evidence="2" type="ORF">MNB_SV-14-1695</name>
</gene>
<dbReference type="Gene3D" id="3.60.15.10">
    <property type="entry name" value="Ribonuclease Z/Hydroxyacylglutathione hydrolase-like"/>
    <property type="match status" value="1"/>
</dbReference>
<dbReference type="EMBL" id="FPHN01000066">
    <property type="protein sequence ID" value="SFV56607.1"/>
    <property type="molecule type" value="Genomic_DNA"/>
</dbReference>
<dbReference type="Pfam" id="PF00753">
    <property type="entry name" value="Lactamase_B"/>
    <property type="match status" value="1"/>
</dbReference>
<dbReference type="SUPFAM" id="SSF56281">
    <property type="entry name" value="Metallo-hydrolase/oxidoreductase"/>
    <property type="match status" value="1"/>
</dbReference>
<sequence length="358" mass="41056">MAIKFEFFEAGCGDSILVSTDEGTNILIDGGVASTYKNEISYSLDKLYTTLDLVIVTHIDTDHICGIIELLNDKNRREKIDNFWFNTASEELTVMVNDSDEAGGGQGNLLSFFIKTRKIPHKNNIYVDTDLKNNIHYIGRDIKLTLLSPTKEGLVDLRKSWSENDKLKKCQGSSIEVAGVNPPKDEREINDLYKDYQNKKIKFGTKDTPTNTSSIAFILTYQDMEFLFLGDADINVINNSLKKILHSRSKKRLKVEFVKLSHHGSKKNINDEFLNLVQSDTFVILTNGTHPNNSTYKHPDKETLMLILKHQNRAKNVKFVFNHDLPRDKKFPFDMNEEIKYSFRADKKSCWSSKNEKK</sequence>
<dbReference type="InterPro" id="IPR036866">
    <property type="entry name" value="RibonucZ/Hydroxyglut_hydro"/>
</dbReference>
<protein>
    <submittedName>
        <fullName evidence="2">Metallo-beta-lactamase family protein</fullName>
    </submittedName>
</protein>
<proteinExistence type="predicted"/>
<dbReference type="InterPro" id="IPR052159">
    <property type="entry name" value="Competence_DNA_uptake"/>
</dbReference>
<dbReference type="PANTHER" id="PTHR30619:SF1">
    <property type="entry name" value="RECOMBINATION PROTEIN 2"/>
    <property type="match status" value="1"/>
</dbReference>
<evidence type="ECO:0000259" key="1">
    <source>
        <dbReference type="Pfam" id="PF00753"/>
    </source>
</evidence>
<dbReference type="InterPro" id="IPR001279">
    <property type="entry name" value="Metallo-B-lactamas"/>
</dbReference>
<accession>A0A1W1BT02</accession>